<feature type="transmembrane region" description="Helical" evidence="1">
    <location>
        <begin position="363"/>
        <end position="380"/>
    </location>
</feature>
<evidence type="ECO:0000313" key="4">
    <source>
        <dbReference type="Proteomes" id="UP001549691"/>
    </source>
</evidence>
<reference evidence="3 4" key="1">
    <citation type="submission" date="2024-07" db="EMBL/GenBank/DDBJ databases">
        <title>Uliginosibacterium flavum JJ3220;KACC:17644.</title>
        <authorList>
            <person name="Kim M.K."/>
        </authorList>
    </citation>
    <scope>NUCLEOTIDE SEQUENCE [LARGE SCALE GENOMIC DNA]</scope>
    <source>
        <strain evidence="3 4">KACC:17644</strain>
    </source>
</reference>
<comment type="caution">
    <text evidence="3">The sequence shown here is derived from an EMBL/GenBank/DDBJ whole genome shotgun (WGS) entry which is preliminary data.</text>
</comment>
<dbReference type="RefSeq" id="WP_354601013.1">
    <property type="nucleotide sequence ID" value="NZ_JBEWZI010000009.1"/>
</dbReference>
<dbReference type="EMBL" id="JBEWZI010000009">
    <property type="protein sequence ID" value="MET7014555.1"/>
    <property type="molecule type" value="Genomic_DNA"/>
</dbReference>
<feature type="domain" description="Protein-glutamine gamma-glutamyltransferase-like C-terminal" evidence="2">
    <location>
        <begin position="433"/>
        <end position="502"/>
    </location>
</feature>
<evidence type="ECO:0000256" key="1">
    <source>
        <dbReference type="SAM" id="Phobius"/>
    </source>
</evidence>
<organism evidence="3 4">
    <name type="scientific">Uliginosibacterium flavum</name>
    <dbReference type="NCBI Taxonomy" id="1396831"/>
    <lineage>
        <taxon>Bacteria</taxon>
        <taxon>Pseudomonadati</taxon>
        <taxon>Pseudomonadota</taxon>
        <taxon>Betaproteobacteria</taxon>
        <taxon>Rhodocyclales</taxon>
        <taxon>Zoogloeaceae</taxon>
        <taxon>Uliginosibacterium</taxon>
    </lineage>
</organism>
<feature type="transmembrane region" description="Helical" evidence="1">
    <location>
        <begin position="199"/>
        <end position="222"/>
    </location>
</feature>
<feature type="transmembrane region" description="Helical" evidence="1">
    <location>
        <begin position="256"/>
        <end position="278"/>
    </location>
</feature>
<accession>A0ABV2TKV7</accession>
<proteinExistence type="predicted"/>
<evidence type="ECO:0000259" key="2">
    <source>
        <dbReference type="Pfam" id="PF13559"/>
    </source>
</evidence>
<dbReference type="Proteomes" id="UP001549691">
    <property type="component" value="Unassembled WGS sequence"/>
</dbReference>
<protein>
    <submittedName>
        <fullName evidence="3">DUF4129 domain-containing protein</fullName>
    </submittedName>
</protein>
<dbReference type="Pfam" id="PF13559">
    <property type="entry name" value="DUF4129"/>
    <property type="match status" value="1"/>
</dbReference>
<gene>
    <name evidence="3" type="ORF">ABXR19_10185</name>
</gene>
<dbReference type="InterPro" id="IPR025403">
    <property type="entry name" value="TgpA-like_C"/>
</dbReference>
<keyword evidence="1" id="KW-1133">Transmembrane helix</keyword>
<evidence type="ECO:0000313" key="3">
    <source>
        <dbReference type="EMBL" id="MET7014555.1"/>
    </source>
</evidence>
<keyword evidence="1" id="KW-0472">Membrane</keyword>
<keyword evidence="1" id="KW-0812">Transmembrane</keyword>
<sequence>MELERLSVALRPRTHWEALDLGVRLGIRHARPLYAAWFAVTLPTAAVLCLIFSLWLGDIALAISLMWWLKPAFDRVAVHVISHTVFGETPSVRATLRTLPNLLWNSRLLAALTWGRFSMTRSIQLPVDVLEGLRGRAARQRKALLGRRISGAARWQTIIWLHLEGILWLGLLGLIAMLIPQSMWPDFESLGQMFTHAPWWFSLLLNLPLLLCSLLLEPLYVAGGFMLYIKRRTDLEAWDVELQLRRLNRAHAAERASALTSSFVGLLLCLTIGFGAMAPHPALAADSVALREQAVERSAQEIKSVMQDPAFGKEEADRELRWRDDKKKKNEPSKLPDWLKGVLDSIASAAKWVGNAFAMLGRVGGWVLILSVVAILVYLISRFGWMARRGTRYVPPAELAGFDIRPQSLPDDIAGAALKLARNGDTRAALSLLFRGTLSRLAHQEQVPFARGDTEGDCLGRVRQHTPARSAFLARLLGCWQRLAYAHQEIGAHEIETLCQEWWREFGGGARE</sequence>
<feature type="transmembrane region" description="Helical" evidence="1">
    <location>
        <begin position="157"/>
        <end position="179"/>
    </location>
</feature>
<keyword evidence="4" id="KW-1185">Reference proteome</keyword>
<feature type="transmembrane region" description="Helical" evidence="1">
    <location>
        <begin position="34"/>
        <end position="56"/>
    </location>
</feature>
<name>A0ABV2TKV7_9RHOO</name>